<proteinExistence type="predicted"/>
<dbReference type="Proteomes" id="UP001233172">
    <property type="component" value="Unassembled WGS sequence"/>
</dbReference>
<dbReference type="EMBL" id="JASAOG010000098">
    <property type="protein sequence ID" value="KAK0052058.1"/>
    <property type="molecule type" value="Genomic_DNA"/>
</dbReference>
<dbReference type="AlphaFoldDB" id="A0AAD8BDP4"/>
<accession>A0AAD8BDP4</accession>
<evidence type="ECO:0000313" key="3">
    <source>
        <dbReference type="Proteomes" id="UP001233172"/>
    </source>
</evidence>
<name>A0AAD8BDP4_BIOPF</name>
<protein>
    <recommendedName>
        <fullName evidence="1">KY-like immunoglobulin-like domain-containing protein</fullName>
    </recommendedName>
</protein>
<evidence type="ECO:0000259" key="1">
    <source>
        <dbReference type="Pfam" id="PF23265"/>
    </source>
</evidence>
<evidence type="ECO:0000313" key="2">
    <source>
        <dbReference type="EMBL" id="KAK0052058.1"/>
    </source>
</evidence>
<dbReference type="PANTHER" id="PTHR47020:SF1">
    <property type="entry name" value="HILLARIN"/>
    <property type="match status" value="1"/>
</dbReference>
<reference evidence="2" key="2">
    <citation type="submission" date="2023-04" db="EMBL/GenBank/DDBJ databases">
        <authorList>
            <person name="Bu L."/>
            <person name="Lu L."/>
            <person name="Laidemitt M.R."/>
            <person name="Zhang S.M."/>
            <person name="Mutuku M."/>
            <person name="Mkoji G."/>
            <person name="Steinauer M."/>
            <person name="Loker E.S."/>
        </authorList>
    </citation>
    <scope>NUCLEOTIDE SEQUENCE</scope>
    <source>
        <strain evidence="2">KasaAsao</strain>
        <tissue evidence="2">Whole Snail</tissue>
    </source>
</reference>
<keyword evidence="3" id="KW-1185">Reference proteome</keyword>
<organism evidence="2 3">
    <name type="scientific">Biomphalaria pfeifferi</name>
    <name type="common">Bloodfluke planorb</name>
    <name type="synonym">Freshwater snail</name>
    <dbReference type="NCBI Taxonomy" id="112525"/>
    <lineage>
        <taxon>Eukaryota</taxon>
        <taxon>Metazoa</taxon>
        <taxon>Spiralia</taxon>
        <taxon>Lophotrochozoa</taxon>
        <taxon>Mollusca</taxon>
        <taxon>Gastropoda</taxon>
        <taxon>Heterobranchia</taxon>
        <taxon>Euthyneura</taxon>
        <taxon>Panpulmonata</taxon>
        <taxon>Hygrophila</taxon>
        <taxon>Lymnaeoidea</taxon>
        <taxon>Planorbidae</taxon>
        <taxon>Biomphalaria</taxon>
    </lineage>
</organism>
<comment type="caution">
    <text evidence="2">The sequence shown here is derived from an EMBL/GenBank/DDBJ whole genome shotgun (WGS) entry which is preliminary data.</text>
</comment>
<sequence length="243" mass="27452">MFSLPDYEVCLCSQAVLEMASGAVQVPKMTEGYLGPQAKFDAYGLSLVSHSDPIIYMQESQEEVEIILGIQPGTRITIKMISYERKQECNEYCLIRALGPNYLFLIRPPVPGFYKFQIYALPRDEAGPNMLGVYNYLIYCPGSFGNNPFPKQYPPWKDGCYLYEPLSLPRGIRDPSVRFKVLIPRARDVQVKVGEEWNPLQQSEPGVFEGNVDFSQGYPSGAKAKINVKFAGNNYNTLLEYSL</sequence>
<gene>
    <name evidence="2" type="ORF">Bpfe_018605</name>
</gene>
<feature type="domain" description="KY-like immunoglobulin-like" evidence="1">
    <location>
        <begin position="33"/>
        <end position="145"/>
    </location>
</feature>
<dbReference type="PANTHER" id="PTHR47020">
    <property type="entry name" value="HILLARIN"/>
    <property type="match status" value="1"/>
</dbReference>
<dbReference type="InterPro" id="IPR056564">
    <property type="entry name" value="Ig-like_KY"/>
</dbReference>
<reference evidence="2" key="1">
    <citation type="journal article" date="2023" name="PLoS Negl. Trop. Dis.">
        <title>A genome sequence for Biomphalaria pfeifferi, the major vector snail for the human-infecting parasite Schistosoma mansoni.</title>
        <authorList>
            <person name="Bu L."/>
            <person name="Lu L."/>
            <person name="Laidemitt M.R."/>
            <person name="Zhang S.M."/>
            <person name="Mutuku M."/>
            <person name="Mkoji G."/>
            <person name="Steinauer M."/>
            <person name="Loker E.S."/>
        </authorList>
    </citation>
    <scope>NUCLEOTIDE SEQUENCE</scope>
    <source>
        <strain evidence="2">KasaAsao</strain>
    </source>
</reference>
<dbReference type="InterPro" id="IPR053041">
    <property type="entry name" value="Transglut-like_Superfamily_Mod"/>
</dbReference>
<dbReference type="Pfam" id="PF23265">
    <property type="entry name" value="Ig-like_KY"/>
    <property type="match status" value="1"/>
</dbReference>